<dbReference type="Proteomes" id="UP000325003">
    <property type="component" value="Unassembled WGS sequence"/>
</dbReference>
<dbReference type="CDD" id="cd04685">
    <property type="entry name" value="NUDIX_Hydrolase"/>
    <property type="match status" value="1"/>
</dbReference>
<dbReference type="Pfam" id="PF00293">
    <property type="entry name" value="NUDIX"/>
    <property type="match status" value="1"/>
</dbReference>
<evidence type="ECO:0000256" key="2">
    <source>
        <dbReference type="ARBA" id="ARBA00005582"/>
    </source>
</evidence>
<dbReference type="RefSeq" id="WP_149730430.1">
    <property type="nucleotide sequence ID" value="NZ_VUJV01000010.1"/>
</dbReference>
<evidence type="ECO:0000256" key="3">
    <source>
        <dbReference type="ARBA" id="ARBA00022801"/>
    </source>
</evidence>
<dbReference type="Gene3D" id="3.90.79.10">
    <property type="entry name" value="Nucleoside Triphosphate Pyrophosphohydrolase"/>
    <property type="match status" value="1"/>
</dbReference>
<dbReference type="PRINTS" id="PR00502">
    <property type="entry name" value="NUDIXFAMILY"/>
</dbReference>
<evidence type="ECO:0000313" key="8">
    <source>
        <dbReference type="Proteomes" id="UP000325003"/>
    </source>
</evidence>
<dbReference type="EMBL" id="VUJV01000010">
    <property type="protein sequence ID" value="KAA1415251.1"/>
    <property type="molecule type" value="Genomic_DNA"/>
</dbReference>
<evidence type="ECO:0000256" key="1">
    <source>
        <dbReference type="ARBA" id="ARBA00001946"/>
    </source>
</evidence>
<comment type="caution">
    <text evidence="7">The sequence shown here is derived from an EMBL/GenBank/DDBJ whole genome shotgun (WGS) entry which is preliminary data.</text>
</comment>
<dbReference type="PROSITE" id="PS00893">
    <property type="entry name" value="NUDIX_BOX"/>
    <property type="match status" value="1"/>
</dbReference>
<dbReference type="AlphaFoldDB" id="A0A5B1L3F4"/>
<evidence type="ECO:0000259" key="6">
    <source>
        <dbReference type="PROSITE" id="PS51462"/>
    </source>
</evidence>
<gene>
    <name evidence="7" type="ORF">F0U44_21375</name>
</gene>
<dbReference type="InterPro" id="IPR020084">
    <property type="entry name" value="NUDIX_hydrolase_CS"/>
</dbReference>
<dbReference type="InterPro" id="IPR015797">
    <property type="entry name" value="NUDIX_hydrolase-like_dom_sf"/>
</dbReference>
<comment type="cofactor">
    <cofactor evidence="1">
        <name>Mg(2+)</name>
        <dbReference type="ChEBI" id="CHEBI:18420"/>
    </cofactor>
</comment>
<evidence type="ECO:0000256" key="4">
    <source>
        <dbReference type="ARBA" id="ARBA00022842"/>
    </source>
</evidence>
<keyword evidence="8" id="KW-1185">Reference proteome</keyword>
<feature type="domain" description="Nudix hydrolase" evidence="6">
    <location>
        <begin position="10"/>
        <end position="152"/>
    </location>
</feature>
<dbReference type="PROSITE" id="PS51462">
    <property type="entry name" value="NUDIX"/>
    <property type="match status" value="1"/>
</dbReference>
<keyword evidence="3 5" id="KW-0378">Hydrolase</keyword>
<protein>
    <submittedName>
        <fullName evidence="7">NUDIX domain-containing protein</fullName>
    </submittedName>
</protein>
<dbReference type="PANTHER" id="PTHR43046">
    <property type="entry name" value="GDP-MANNOSE MANNOSYL HYDROLASE"/>
    <property type="match status" value="1"/>
</dbReference>
<sequence>MTAQDPAQPIHRVAVRLLPVSPDGRVLLLQGQDPAHPGDLHWVSVGGAVDPGENHEQAAVRELHEETGIVGDIADLVGPIGTGIHPFSWAGTDYVSHSTFYAIPVPGDAEVHFGGLEPAEVGNILQAAWWTPEDLRADGSAASDDMPDMMVTAIEAVLGGTT</sequence>
<dbReference type="InterPro" id="IPR000086">
    <property type="entry name" value="NUDIX_hydrolase_dom"/>
</dbReference>
<reference evidence="7 8" key="2">
    <citation type="submission" date="2019-09" db="EMBL/GenBank/DDBJ databases">
        <authorList>
            <person name="Jin C."/>
        </authorList>
    </citation>
    <scope>NUCLEOTIDE SEQUENCE [LARGE SCALE GENOMIC DNA]</scope>
    <source>
        <strain evidence="7 8">BN130099</strain>
    </source>
</reference>
<evidence type="ECO:0000313" key="7">
    <source>
        <dbReference type="EMBL" id="KAA1415251.1"/>
    </source>
</evidence>
<keyword evidence="4" id="KW-0460">Magnesium</keyword>
<reference evidence="7 8" key="1">
    <citation type="submission" date="2019-09" db="EMBL/GenBank/DDBJ databases">
        <title>Nocardioides panacisoli sp. nov., isolated from the soil of a ginseng field.</title>
        <authorList>
            <person name="Cho C."/>
        </authorList>
    </citation>
    <scope>NUCLEOTIDE SEQUENCE [LARGE SCALE GENOMIC DNA]</scope>
    <source>
        <strain evidence="7 8">BN130099</strain>
    </source>
</reference>
<evidence type="ECO:0000256" key="5">
    <source>
        <dbReference type="RuleBase" id="RU003476"/>
    </source>
</evidence>
<dbReference type="GO" id="GO:0016787">
    <property type="term" value="F:hydrolase activity"/>
    <property type="evidence" value="ECO:0007669"/>
    <property type="project" value="UniProtKB-KW"/>
</dbReference>
<dbReference type="InterPro" id="IPR020476">
    <property type="entry name" value="Nudix_hydrolase"/>
</dbReference>
<proteinExistence type="inferred from homology"/>
<dbReference type="SUPFAM" id="SSF55811">
    <property type="entry name" value="Nudix"/>
    <property type="match status" value="1"/>
</dbReference>
<comment type="similarity">
    <text evidence="2 5">Belongs to the Nudix hydrolase family.</text>
</comment>
<dbReference type="PANTHER" id="PTHR43046:SF12">
    <property type="entry name" value="GDP-MANNOSE MANNOSYL HYDROLASE"/>
    <property type="match status" value="1"/>
</dbReference>
<name>A0A5B1L3F4_9ACTN</name>
<accession>A0A5B1L3F4</accession>
<organism evidence="7 8">
    <name type="scientific">Nocardioides humilatus</name>
    <dbReference type="NCBI Taxonomy" id="2607660"/>
    <lineage>
        <taxon>Bacteria</taxon>
        <taxon>Bacillati</taxon>
        <taxon>Actinomycetota</taxon>
        <taxon>Actinomycetes</taxon>
        <taxon>Propionibacteriales</taxon>
        <taxon>Nocardioidaceae</taxon>
        <taxon>Nocardioides</taxon>
    </lineage>
</organism>